<feature type="transmembrane region" description="Helical" evidence="2">
    <location>
        <begin position="23"/>
        <end position="45"/>
    </location>
</feature>
<keyword evidence="2" id="KW-0812">Transmembrane</keyword>
<evidence type="ECO:0008006" key="5">
    <source>
        <dbReference type="Google" id="ProtNLM"/>
    </source>
</evidence>
<organism evidence="3 4">
    <name type="scientific">Micromonospora rifamycinica</name>
    <dbReference type="NCBI Taxonomy" id="291594"/>
    <lineage>
        <taxon>Bacteria</taxon>
        <taxon>Bacillati</taxon>
        <taxon>Actinomycetota</taxon>
        <taxon>Actinomycetes</taxon>
        <taxon>Micromonosporales</taxon>
        <taxon>Micromonosporaceae</taxon>
        <taxon>Micromonospora</taxon>
    </lineage>
</organism>
<keyword evidence="2" id="KW-1133">Transmembrane helix</keyword>
<sequence>MSNYLTNNEASARATGSRSRRKLWLASGVAGLTGVVSLAAVGFAGSAGAVGVSGLTWNTTQQVTKDGDQGRGDEGRGDEGPDRGGKDDRDGKDHERGKEVPCDTDRLIQAIVFANSRDGGVLDLAKGCTYNLTRNQDGNGLPVITQDITLRGEHTTITRDATAEYFRILNVGPGGHLNLKGLTIKGGQTIEALQPVSPAAVWGAYSDSQALAAQVKAGTPLAQALAARKANPKAGLKAAPKAARKAAVKAAPKAKAKAGKVTTLVEEPGVNDGAGILVQPGGAANLFDTSVVLNQSGGNGGGLANFGTTSLRHSEIAHNTAFFFGGGIFNAGLLTVDESTITDNTAIVGGGGVANGAAEIFTEDVDGGTVLIEKSKITDNETLGFGGGLLDIGGNTTVRYTELLSNTAVLAGGGLAAADAQVNVHDSTVAKNSTAGVGGGVAVAFDSAVTIEKSHLKENTAGFFGGGLFNADSVTTVRESEIVANRALGPIGVGGGIFNIFGEVNLSRTKVANNFATLAPGGVFTFEGTVNVDNRSAIVANRPTNCLAIPGDTIPNCFG</sequence>
<dbReference type="InterPro" id="IPR011050">
    <property type="entry name" value="Pectin_lyase_fold/virulence"/>
</dbReference>
<evidence type="ECO:0000256" key="2">
    <source>
        <dbReference type="SAM" id="Phobius"/>
    </source>
</evidence>
<dbReference type="Proteomes" id="UP000198226">
    <property type="component" value="Chromosome I"/>
</dbReference>
<evidence type="ECO:0000313" key="3">
    <source>
        <dbReference type="EMBL" id="SCG81262.1"/>
    </source>
</evidence>
<feature type="compositionally biased region" description="Basic and acidic residues" evidence="1">
    <location>
        <begin position="65"/>
        <end position="101"/>
    </location>
</feature>
<evidence type="ECO:0000313" key="4">
    <source>
        <dbReference type="Proteomes" id="UP000198226"/>
    </source>
</evidence>
<accession>A0A1C5KEU5</accession>
<keyword evidence="4" id="KW-1185">Reference proteome</keyword>
<dbReference type="SUPFAM" id="SSF51126">
    <property type="entry name" value="Pectin lyase-like"/>
    <property type="match status" value="1"/>
</dbReference>
<dbReference type="RefSeq" id="WP_084261428.1">
    <property type="nucleotide sequence ID" value="NZ_LRMV01000102.1"/>
</dbReference>
<keyword evidence="2" id="KW-0472">Membrane</keyword>
<reference evidence="4" key="1">
    <citation type="submission" date="2016-06" db="EMBL/GenBank/DDBJ databases">
        <authorList>
            <person name="Varghese N."/>
            <person name="Submissions Spin"/>
        </authorList>
    </citation>
    <scope>NUCLEOTIDE SEQUENCE [LARGE SCALE GENOMIC DNA]</scope>
    <source>
        <strain evidence="4">DSM 44983</strain>
    </source>
</reference>
<name>A0A1C5KEU5_9ACTN</name>
<proteinExistence type="predicted"/>
<evidence type="ECO:0000256" key="1">
    <source>
        <dbReference type="SAM" id="MobiDB-lite"/>
    </source>
</evidence>
<dbReference type="PANTHER" id="PTHR11319">
    <property type="entry name" value="G PROTEIN-COUPLED RECEPTOR-RELATED"/>
    <property type="match status" value="1"/>
</dbReference>
<gene>
    <name evidence="3" type="ORF">GA0070623_5636</name>
</gene>
<dbReference type="EMBL" id="LT607752">
    <property type="protein sequence ID" value="SCG81262.1"/>
    <property type="molecule type" value="Genomic_DNA"/>
</dbReference>
<dbReference type="PANTHER" id="PTHR11319:SF35">
    <property type="entry name" value="OUTER MEMBRANE PROTEIN PMPC-RELATED"/>
    <property type="match status" value="1"/>
</dbReference>
<dbReference type="AlphaFoldDB" id="A0A1C5KEU5"/>
<protein>
    <recommendedName>
        <fullName evidence="5">Polymorphic outer membrane protein repeat-containing protein</fullName>
    </recommendedName>
</protein>
<dbReference type="OrthoDB" id="3399438at2"/>
<feature type="region of interest" description="Disordered" evidence="1">
    <location>
        <begin position="61"/>
        <end position="101"/>
    </location>
</feature>